<dbReference type="EMBL" id="JBHXKZ010000018">
    <property type="protein sequence ID" value="MFD4825124.1"/>
    <property type="molecule type" value="Genomic_DNA"/>
</dbReference>
<feature type="region of interest" description="Disordered" evidence="1">
    <location>
        <begin position="108"/>
        <end position="148"/>
    </location>
</feature>
<dbReference type="SUPFAM" id="SSF47413">
    <property type="entry name" value="lambda repressor-like DNA-binding domains"/>
    <property type="match status" value="1"/>
</dbReference>
<dbReference type="SMART" id="SM00530">
    <property type="entry name" value="HTH_XRE"/>
    <property type="match status" value="1"/>
</dbReference>
<evidence type="ECO:0000256" key="1">
    <source>
        <dbReference type="SAM" id="MobiDB-lite"/>
    </source>
</evidence>
<protein>
    <submittedName>
        <fullName evidence="3">Helix-turn-helix domain-containing protein</fullName>
    </submittedName>
</protein>
<reference evidence="3 4" key="1">
    <citation type="submission" date="2024-09" db="EMBL/GenBank/DDBJ databases">
        <title>The Natural Products Discovery Center: Release of the First 8490 Sequenced Strains for Exploring Actinobacteria Biosynthetic Diversity.</title>
        <authorList>
            <person name="Kalkreuter E."/>
            <person name="Kautsar S.A."/>
            <person name="Yang D."/>
            <person name="Bader C.D."/>
            <person name="Teijaro C.N."/>
            <person name="Fluegel L."/>
            <person name="Davis C.M."/>
            <person name="Simpson J.R."/>
            <person name="Lauterbach L."/>
            <person name="Steele A.D."/>
            <person name="Gui C."/>
            <person name="Meng S."/>
            <person name="Li G."/>
            <person name="Viehrig K."/>
            <person name="Ye F."/>
            <person name="Su P."/>
            <person name="Kiefer A.F."/>
            <person name="Nichols A."/>
            <person name="Cepeda A.J."/>
            <person name="Yan W."/>
            <person name="Fan B."/>
            <person name="Jiang Y."/>
            <person name="Adhikari A."/>
            <person name="Zheng C.-J."/>
            <person name="Schuster L."/>
            <person name="Cowan T.M."/>
            <person name="Smanski M.J."/>
            <person name="Chevrette M.G."/>
            <person name="De Carvalho L.P.S."/>
            <person name="Shen B."/>
        </authorList>
    </citation>
    <scope>NUCLEOTIDE SEQUENCE [LARGE SCALE GENOMIC DNA]</scope>
    <source>
        <strain evidence="3 4">NPDC058428</strain>
    </source>
</reference>
<feature type="region of interest" description="Disordered" evidence="1">
    <location>
        <begin position="1"/>
        <end position="24"/>
    </location>
</feature>
<comment type="caution">
    <text evidence="3">The sequence shown here is derived from an EMBL/GenBank/DDBJ whole genome shotgun (WGS) entry which is preliminary data.</text>
</comment>
<feature type="domain" description="HTH cro/C1-type" evidence="2">
    <location>
        <begin position="156"/>
        <end position="211"/>
    </location>
</feature>
<dbReference type="CDD" id="cd00093">
    <property type="entry name" value="HTH_XRE"/>
    <property type="match status" value="1"/>
</dbReference>
<dbReference type="InterPro" id="IPR010982">
    <property type="entry name" value="Lambda_DNA-bd_dom_sf"/>
</dbReference>
<organism evidence="3 4">
    <name type="scientific">Streptomyces rubiginosohelvolus</name>
    <dbReference type="NCBI Taxonomy" id="67362"/>
    <lineage>
        <taxon>Bacteria</taxon>
        <taxon>Bacillati</taxon>
        <taxon>Actinomycetota</taxon>
        <taxon>Actinomycetes</taxon>
        <taxon>Kitasatosporales</taxon>
        <taxon>Streptomycetaceae</taxon>
        <taxon>Streptomyces</taxon>
    </lineage>
</organism>
<proteinExistence type="predicted"/>
<gene>
    <name evidence="3" type="ORF">ACFWOQ_21370</name>
</gene>
<dbReference type="InterPro" id="IPR001387">
    <property type="entry name" value="Cro/C1-type_HTH"/>
</dbReference>
<evidence type="ECO:0000259" key="2">
    <source>
        <dbReference type="SMART" id="SM00530"/>
    </source>
</evidence>
<sequence>MPARSHPDPNLPPRSQPAVDAGRAARCTEAIRDIAEDFVVRAEELLHQTHNPDTPATDLVVTVAELGRLTEEATAALVVRQRSQGEPLKELTPALGLTEDRLRKKYHPQAVDLRLASRSRPRRELPGSRTPEDTSGPPGPKNRLRLREPGQRLACALTLMRAQSRVSQRVLAGRMRIHPSYVSRILSGEPDASWQHVLAICDLCKGDAALMKPLWEMAANVQPTGDPTRYLHTYLRALRYAAGSPSTETILASTQNTIAAADLRQALEGPGTPTWLIVRTITNALWGLPDLTLPLWRSATACMETSLPAEAFG</sequence>
<accession>A0ABW6F3I9</accession>
<dbReference type="RefSeq" id="WP_382775106.1">
    <property type="nucleotide sequence ID" value="NZ_JBHXKZ010000018.1"/>
</dbReference>
<evidence type="ECO:0000313" key="4">
    <source>
        <dbReference type="Proteomes" id="UP001598352"/>
    </source>
</evidence>
<feature type="compositionally biased region" description="Basic and acidic residues" evidence="1">
    <location>
        <begin position="122"/>
        <end position="132"/>
    </location>
</feature>
<evidence type="ECO:0000313" key="3">
    <source>
        <dbReference type="EMBL" id="MFD4825124.1"/>
    </source>
</evidence>
<name>A0ABW6F3I9_9ACTN</name>
<dbReference type="Proteomes" id="UP001598352">
    <property type="component" value="Unassembled WGS sequence"/>
</dbReference>
<keyword evidence="4" id="KW-1185">Reference proteome</keyword>
<dbReference type="Pfam" id="PF13560">
    <property type="entry name" value="HTH_31"/>
    <property type="match status" value="1"/>
</dbReference>